<dbReference type="InterPro" id="IPR024361">
    <property type="entry name" value="BACON"/>
</dbReference>
<dbReference type="OrthoDB" id="1041092at2"/>
<dbReference type="EMBL" id="HG934468">
    <property type="protein sequence ID" value="CDN32149.1"/>
    <property type="molecule type" value="Genomic_DNA"/>
</dbReference>
<proteinExistence type="predicted"/>
<dbReference type="Pfam" id="PF16819">
    <property type="entry name" value="DUF5074"/>
    <property type="match status" value="1"/>
</dbReference>
<protein>
    <recommendedName>
        <fullName evidence="2">BACON domain-containing protein</fullName>
    </recommendedName>
</protein>
<dbReference type="CDD" id="cd14948">
    <property type="entry name" value="BACON"/>
    <property type="match status" value="1"/>
</dbReference>
<dbReference type="Pfam" id="PF19190">
    <property type="entry name" value="BACON_2"/>
    <property type="match status" value="1"/>
</dbReference>
<dbReference type="PATRIC" id="fig|1433126.3.peg.2049"/>
<reference evidence="3 4" key="1">
    <citation type="journal article" date="2015" name="Genome Announc.">
        <title>Complete Genome Sequence of the Novel Leech Symbiont Mucinivorans hirudinis M3T.</title>
        <authorList>
            <person name="Nelson M.C."/>
            <person name="Bomar L."/>
            <person name="Graf J."/>
        </authorList>
    </citation>
    <scope>NUCLEOTIDE SEQUENCE [LARGE SCALE GENOMIC DNA]</scope>
    <source>
        <strain evidence="4">M3</strain>
    </source>
</reference>
<dbReference type="STRING" id="1433126.BN938_2076"/>
<evidence type="ECO:0000313" key="3">
    <source>
        <dbReference type="EMBL" id="CDN32149.1"/>
    </source>
</evidence>
<dbReference type="eggNOG" id="COG3292">
    <property type="taxonomic scope" value="Bacteria"/>
</dbReference>
<evidence type="ECO:0000256" key="1">
    <source>
        <dbReference type="SAM" id="SignalP"/>
    </source>
</evidence>
<sequence length="571" mass="62054">MKTRFLWLLVIALCIGLTACSKGENPNIEIPKEFTEVTFTEGITNQTVTFEANKSWAIVVTDTKADEVTWLTVSPTKGDAGKATLTVTAQHNYSRHQRNTYLKIAVDGLVRTIPITQLAAIPVIEDDKPSAVVQSKGFFVVNEDWFGRDNGTVNYFQKEGNNYTASYRAYRAANPAQSDWLGVTSEHAIVWGDNVYFSSKTGNSFVVADAKSLKKKAIVTTIGGDGRSFVGIDDTKGYIGHSAGMTVFDISRLQIGKKIDGVSGQIGTMGSIQGRVFAISQQNGLYVINAKTDVLEQTISGSYNTLAISKDGNVWVAGSSKLIKLNPSTLDKEEFDYPEGAKIGGSWGAWNAGSMCASTQQNALYWVASGKVVKYDIDANTTNPSLYTLGKSEYGTQLSIYGAGLRVDPLTDELILTVKHSGWGENGAYNWIYKLNPDGRELTNFKVKGDNGTAASWGGSAKDWDGKYFWFPAMPFFEDANKPQILINQILLKTNGKYEVDLNEKIVDYDNTKASILKSIVLENTDLATAVLDGGKLTVISGAKPGVTSATLTVISNGVRVSKTIRVDVEE</sequence>
<name>A0A060RDV4_9BACT</name>
<feature type="domain" description="BACON" evidence="2">
    <location>
        <begin position="36"/>
        <end position="118"/>
    </location>
</feature>
<gene>
    <name evidence="3" type="ORF">BN938_2076</name>
</gene>
<dbReference type="Proteomes" id="UP000027616">
    <property type="component" value="Chromosome I"/>
</dbReference>
<dbReference type="InterPro" id="IPR015943">
    <property type="entry name" value="WD40/YVTN_repeat-like_dom_sf"/>
</dbReference>
<evidence type="ECO:0000259" key="2">
    <source>
        <dbReference type="Pfam" id="PF19190"/>
    </source>
</evidence>
<dbReference type="eggNOG" id="COG5492">
    <property type="taxonomic scope" value="Bacteria"/>
</dbReference>
<feature type="signal peptide" evidence="1">
    <location>
        <begin position="1"/>
        <end position="21"/>
    </location>
</feature>
<keyword evidence="1" id="KW-0732">Signal</keyword>
<dbReference type="SUPFAM" id="SSF63829">
    <property type="entry name" value="Calcium-dependent phosphotriesterase"/>
    <property type="match status" value="1"/>
</dbReference>
<organism evidence="3 4">
    <name type="scientific">Mucinivorans hirudinis</name>
    <dbReference type="NCBI Taxonomy" id="1433126"/>
    <lineage>
        <taxon>Bacteria</taxon>
        <taxon>Pseudomonadati</taxon>
        <taxon>Bacteroidota</taxon>
        <taxon>Bacteroidia</taxon>
        <taxon>Bacteroidales</taxon>
        <taxon>Rikenellaceae</taxon>
        <taxon>Mucinivorans</taxon>
    </lineage>
</organism>
<dbReference type="InterPro" id="IPR013783">
    <property type="entry name" value="Ig-like_fold"/>
</dbReference>
<dbReference type="InterPro" id="IPR031815">
    <property type="entry name" value="DUF5074"/>
</dbReference>
<dbReference type="AlphaFoldDB" id="A0A060RDV4"/>
<dbReference type="PROSITE" id="PS51257">
    <property type="entry name" value="PROKAR_LIPOPROTEIN"/>
    <property type="match status" value="1"/>
</dbReference>
<keyword evidence="4" id="KW-1185">Reference proteome</keyword>
<accession>A0A060RDV4</accession>
<dbReference type="HOGENOM" id="CLU_010906_2_0_10"/>
<dbReference type="Gene3D" id="2.130.10.10">
    <property type="entry name" value="YVTN repeat-like/Quinoprotein amine dehydrogenase"/>
    <property type="match status" value="1"/>
</dbReference>
<evidence type="ECO:0000313" key="4">
    <source>
        <dbReference type="Proteomes" id="UP000027616"/>
    </source>
</evidence>
<dbReference type="Gene3D" id="2.60.40.10">
    <property type="entry name" value="Immunoglobulins"/>
    <property type="match status" value="1"/>
</dbReference>
<feature type="chain" id="PRO_5001585883" description="BACON domain-containing protein" evidence="1">
    <location>
        <begin position="22"/>
        <end position="571"/>
    </location>
</feature>
<dbReference type="KEGG" id="rbc:BN938_2076"/>